<dbReference type="CDD" id="cd03445">
    <property type="entry name" value="Thioesterase_II_repeat2"/>
    <property type="match status" value="1"/>
</dbReference>
<organism evidence="6 7">
    <name type="scientific">Frankia nepalensis</name>
    <dbReference type="NCBI Taxonomy" id="1836974"/>
    <lineage>
        <taxon>Bacteria</taxon>
        <taxon>Bacillati</taxon>
        <taxon>Actinomycetota</taxon>
        <taxon>Actinomycetes</taxon>
        <taxon>Frankiales</taxon>
        <taxon>Frankiaceae</taxon>
        <taxon>Frankia</taxon>
    </lineage>
</organism>
<dbReference type="InterPro" id="IPR003703">
    <property type="entry name" value="Acyl_CoA_thio"/>
</dbReference>
<comment type="caution">
    <text evidence="6">The sequence shown here is derived from an EMBL/GenBank/DDBJ whole genome shotgun (WGS) entry which is preliminary data.</text>
</comment>
<evidence type="ECO:0000256" key="2">
    <source>
        <dbReference type="ARBA" id="ARBA00022801"/>
    </source>
</evidence>
<feature type="domain" description="Acyl-CoA thioesterase-like C-terminal" evidence="5">
    <location>
        <begin position="154"/>
        <end position="299"/>
    </location>
</feature>
<feature type="domain" description="Acyl-CoA thioesterase-like N-terminal HotDog" evidence="4">
    <location>
        <begin position="44"/>
        <end position="120"/>
    </location>
</feature>
<evidence type="ECO:0000313" key="6">
    <source>
        <dbReference type="EMBL" id="MBL7627448.1"/>
    </source>
</evidence>
<dbReference type="EMBL" id="JAEACQ010000160">
    <property type="protein sequence ID" value="MBL7627448.1"/>
    <property type="molecule type" value="Genomic_DNA"/>
</dbReference>
<dbReference type="InterPro" id="IPR042171">
    <property type="entry name" value="Acyl-CoA_hotdog"/>
</dbReference>
<evidence type="ECO:0000313" key="7">
    <source>
        <dbReference type="Proteomes" id="UP000604475"/>
    </source>
</evidence>
<dbReference type="InterPro" id="IPR049450">
    <property type="entry name" value="ACOT8-like_C"/>
</dbReference>
<dbReference type="RefSeq" id="WP_203002667.1">
    <property type="nucleotide sequence ID" value="NZ_JADWYU010000099.1"/>
</dbReference>
<evidence type="ECO:0000259" key="5">
    <source>
        <dbReference type="Pfam" id="PF20789"/>
    </source>
</evidence>
<name>A0A937UMV5_9ACTN</name>
<dbReference type="GO" id="GO:0009062">
    <property type="term" value="P:fatty acid catabolic process"/>
    <property type="evidence" value="ECO:0007669"/>
    <property type="project" value="TreeGrafter"/>
</dbReference>
<proteinExistence type="inferred from homology"/>
<dbReference type="Proteomes" id="UP000604475">
    <property type="component" value="Unassembled WGS sequence"/>
</dbReference>
<reference evidence="6" key="1">
    <citation type="submission" date="2020-12" db="EMBL/GenBank/DDBJ databases">
        <title>Genomic characterization of non-nitrogen-fixing Frankia strains.</title>
        <authorList>
            <person name="Carlos-Shanley C."/>
            <person name="Guerra T."/>
            <person name="Hahn D."/>
        </authorList>
    </citation>
    <scope>NUCLEOTIDE SEQUENCE</scope>
    <source>
        <strain evidence="6">CN6</strain>
    </source>
</reference>
<dbReference type="AlphaFoldDB" id="A0A937UMV5"/>
<evidence type="ECO:0000259" key="4">
    <source>
        <dbReference type="Pfam" id="PF13622"/>
    </source>
</evidence>
<dbReference type="InterPro" id="IPR029069">
    <property type="entry name" value="HotDog_dom_sf"/>
</dbReference>
<accession>A0A937UMV5</accession>
<dbReference type="Pfam" id="PF20789">
    <property type="entry name" value="4HBT_3C"/>
    <property type="match status" value="1"/>
</dbReference>
<evidence type="ECO:0000256" key="3">
    <source>
        <dbReference type="SAM" id="MobiDB-lite"/>
    </source>
</evidence>
<dbReference type="PANTHER" id="PTHR11066:SF34">
    <property type="entry name" value="ACYL-COENZYME A THIOESTERASE 8"/>
    <property type="match status" value="1"/>
</dbReference>
<sequence>MHPPAHPLEAAQLDALDAVLGALRPERIAGDRFRMPSDAVRAPGRVYGGQLLAQALVAAGSSVTGKAPHSLHAAFVRAGTPGRPLDLAVDRVRDGRSMSTRQVTVLEEGKPLLVATVSFHGGGAESGATAPASAPPAPPPDDVPLLQQWARELPADQQQHGRHWIEQPPPVEIRIGEAPSFLGGPRARTSASAPRSHWMRLPRGVGDDPLLHTALLAYASDFLLMDVVFRAHPAAAGPGRSNGLSLDHAIWFHRPARFDRWHLHTQEALAVVGNRGLVRGAIHDTGGRLVATVMQEVLVLPVSAS</sequence>
<gene>
    <name evidence="6" type="ORF">I7412_09750</name>
</gene>
<dbReference type="Pfam" id="PF13622">
    <property type="entry name" value="4HBT_3"/>
    <property type="match status" value="1"/>
</dbReference>
<dbReference type="Gene3D" id="2.40.160.210">
    <property type="entry name" value="Acyl-CoA thioesterase, double hotdog domain"/>
    <property type="match status" value="1"/>
</dbReference>
<evidence type="ECO:0000256" key="1">
    <source>
        <dbReference type="ARBA" id="ARBA00006538"/>
    </source>
</evidence>
<feature type="compositionally biased region" description="Pro residues" evidence="3">
    <location>
        <begin position="133"/>
        <end position="142"/>
    </location>
</feature>
<keyword evidence="7" id="KW-1185">Reference proteome</keyword>
<dbReference type="CDD" id="cd03444">
    <property type="entry name" value="Thioesterase_II_repeat1"/>
    <property type="match status" value="1"/>
</dbReference>
<feature type="region of interest" description="Disordered" evidence="3">
    <location>
        <begin position="123"/>
        <end position="143"/>
    </location>
</feature>
<comment type="similarity">
    <text evidence="1">Belongs to the C/M/P thioester hydrolase family.</text>
</comment>
<dbReference type="GO" id="GO:0047617">
    <property type="term" value="F:fatty acyl-CoA hydrolase activity"/>
    <property type="evidence" value="ECO:0007669"/>
    <property type="project" value="InterPro"/>
</dbReference>
<dbReference type="GO" id="GO:0006637">
    <property type="term" value="P:acyl-CoA metabolic process"/>
    <property type="evidence" value="ECO:0007669"/>
    <property type="project" value="InterPro"/>
</dbReference>
<dbReference type="SUPFAM" id="SSF54637">
    <property type="entry name" value="Thioesterase/thiol ester dehydrase-isomerase"/>
    <property type="match status" value="2"/>
</dbReference>
<dbReference type="InterPro" id="IPR049449">
    <property type="entry name" value="TesB_ACOT8-like_N"/>
</dbReference>
<keyword evidence="2" id="KW-0378">Hydrolase</keyword>
<protein>
    <submittedName>
        <fullName evidence="6">Thioesterase family protein</fullName>
    </submittedName>
</protein>
<dbReference type="PANTHER" id="PTHR11066">
    <property type="entry name" value="ACYL-COA THIOESTERASE"/>
    <property type="match status" value="1"/>
</dbReference>